<dbReference type="EMBL" id="LT598487">
    <property type="protein sequence ID" value="SCV99432.1"/>
    <property type="molecule type" value="Genomic_DNA"/>
</dbReference>
<dbReference type="InterPro" id="IPR015940">
    <property type="entry name" value="UBA"/>
</dbReference>
<proteinExistence type="predicted"/>
<keyword evidence="1" id="KW-0547">Nucleotide-binding</keyword>
<keyword evidence="3" id="KW-0347">Helicase</keyword>
<keyword evidence="11" id="KW-1185">Reference proteome</keyword>
<dbReference type="Pfam" id="PF00270">
    <property type="entry name" value="DEAD"/>
    <property type="match status" value="1"/>
</dbReference>
<dbReference type="InterPro" id="IPR035467">
    <property type="entry name" value="YLR419W-like_UBA"/>
</dbReference>
<evidence type="ECO:0000313" key="10">
    <source>
        <dbReference type="EMBL" id="SCV99432.1"/>
    </source>
</evidence>
<dbReference type="InterPro" id="IPR016135">
    <property type="entry name" value="UBQ-conjugating_enzyme/RWD"/>
</dbReference>
<dbReference type="SUPFAM" id="SSF46934">
    <property type="entry name" value="UBA-like"/>
    <property type="match status" value="1"/>
</dbReference>
<evidence type="ECO:0000259" key="6">
    <source>
        <dbReference type="PROSITE" id="PS50030"/>
    </source>
</evidence>
<feature type="domain" description="Helicase ATP-binding" evidence="8">
    <location>
        <begin position="590"/>
        <end position="758"/>
    </location>
</feature>
<evidence type="ECO:0000256" key="1">
    <source>
        <dbReference type="ARBA" id="ARBA00022741"/>
    </source>
</evidence>
<dbReference type="SUPFAM" id="SSF52540">
    <property type="entry name" value="P-loop containing nucleoside triphosphate hydrolases"/>
    <property type="match status" value="1"/>
</dbReference>
<keyword evidence="4" id="KW-0067">ATP-binding</keyword>
<dbReference type="InterPro" id="IPR001650">
    <property type="entry name" value="Helicase_C-like"/>
</dbReference>
<dbReference type="Pfam" id="PF26026">
    <property type="entry name" value="RNA_hel_CTD"/>
    <property type="match status" value="1"/>
</dbReference>
<protein>
    <submittedName>
        <fullName evidence="10">LAFE_0A03026g1_1</fullName>
    </submittedName>
</protein>
<evidence type="ECO:0000256" key="3">
    <source>
        <dbReference type="ARBA" id="ARBA00022806"/>
    </source>
</evidence>
<dbReference type="SMART" id="SM00165">
    <property type="entry name" value="UBA"/>
    <property type="match status" value="1"/>
</dbReference>
<dbReference type="Pfam" id="PF24385">
    <property type="entry name" value="DSRM_DHX29"/>
    <property type="match status" value="1"/>
</dbReference>
<dbReference type="CDD" id="cd00048">
    <property type="entry name" value="DSRM_SF"/>
    <property type="match status" value="1"/>
</dbReference>
<dbReference type="PROSITE" id="PS50030">
    <property type="entry name" value="UBA"/>
    <property type="match status" value="1"/>
</dbReference>
<reference evidence="10 11" key="1">
    <citation type="submission" date="2016-03" db="EMBL/GenBank/DDBJ databases">
        <authorList>
            <person name="Devillers H."/>
        </authorList>
    </citation>
    <scope>NUCLEOTIDE SEQUENCE [LARGE SCALE GENOMIC DNA]</scope>
    <source>
        <strain evidence="10">CBS 6772</strain>
    </source>
</reference>
<dbReference type="PROSITE" id="PS51194">
    <property type="entry name" value="HELICASE_CTER"/>
    <property type="match status" value="1"/>
</dbReference>
<dbReference type="CDD" id="cd17917">
    <property type="entry name" value="DEXHc_RHA-like"/>
    <property type="match status" value="1"/>
</dbReference>
<dbReference type="OrthoDB" id="5600252at2759"/>
<dbReference type="SMART" id="SM00490">
    <property type="entry name" value="HELICc"/>
    <property type="match status" value="1"/>
</dbReference>
<dbReference type="SMART" id="SM00487">
    <property type="entry name" value="DEXDc"/>
    <property type="match status" value="1"/>
</dbReference>
<dbReference type="InterPro" id="IPR014001">
    <property type="entry name" value="Helicase_ATP-bd"/>
</dbReference>
<feature type="region of interest" description="Disordered" evidence="5">
    <location>
        <begin position="1"/>
        <end position="52"/>
    </location>
</feature>
<dbReference type="SMART" id="SM00591">
    <property type="entry name" value="RWD"/>
    <property type="match status" value="1"/>
</dbReference>
<dbReference type="Gene3D" id="3.10.110.10">
    <property type="entry name" value="Ubiquitin Conjugating Enzyme"/>
    <property type="match status" value="1"/>
</dbReference>
<dbReference type="Pfam" id="PF07717">
    <property type="entry name" value="OB_NTP_bind"/>
    <property type="match status" value="1"/>
</dbReference>
<dbReference type="GO" id="GO:0005524">
    <property type="term" value="F:ATP binding"/>
    <property type="evidence" value="ECO:0007669"/>
    <property type="project" value="UniProtKB-KW"/>
</dbReference>
<dbReference type="GO" id="GO:0004386">
    <property type="term" value="F:helicase activity"/>
    <property type="evidence" value="ECO:0007669"/>
    <property type="project" value="UniProtKB-KW"/>
</dbReference>
<evidence type="ECO:0000256" key="2">
    <source>
        <dbReference type="ARBA" id="ARBA00022801"/>
    </source>
</evidence>
<dbReference type="PROSITE" id="PS51192">
    <property type="entry name" value="HELICASE_ATP_BIND_1"/>
    <property type="match status" value="1"/>
</dbReference>
<dbReference type="GO" id="GO:0003723">
    <property type="term" value="F:RNA binding"/>
    <property type="evidence" value="ECO:0007669"/>
    <property type="project" value="TreeGrafter"/>
</dbReference>
<dbReference type="InterPro" id="IPR009060">
    <property type="entry name" value="UBA-like_sf"/>
</dbReference>
<evidence type="ECO:0000259" key="7">
    <source>
        <dbReference type="PROSITE" id="PS50908"/>
    </source>
</evidence>
<dbReference type="OMA" id="LFRVCNM"/>
<gene>
    <name evidence="10" type="ORF">LAFE_0A03026G</name>
</gene>
<keyword evidence="2" id="KW-0378">Hydrolase</keyword>
<dbReference type="InterPro" id="IPR056328">
    <property type="entry name" value="DSRM_DHX29"/>
</dbReference>
<name>A0A1G4M6I0_LACFM</name>
<evidence type="ECO:0000259" key="9">
    <source>
        <dbReference type="PROSITE" id="PS51194"/>
    </source>
</evidence>
<dbReference type="Proteomes" id="UP000190831">
    <property type="component" value="Chromosome A"/>
</dbReference>
<organism evidence="10 11">
    <name type="scientific">Lachancea fermentati</name>
    <name type="common">Zygosaccharomyces fermentati</name>
    <dbReference type="NCBI Taxonomy" id="4955"/>
    <lineage>
        <taxon>Eukaryota</taxon>
        <taxon>Fungi</taxon>
        <taxon>Dikarya</taxon>
        <taxon>Ascomycota</taxon>
        <taxon>Saccharomycotina</taxon>
        <taxon>Saccharomycetes</taxon>
        <taxon>Saccharomycetales</taxon>
        <taxon>Saccharomycetaceae</taxon>
        <taxon>Lachancea</taxon>
    </lineage>
</organism>
<evidence type="ECO:0000256" key="4">
    <source>
        <dbReference type="ARBA" id="ARBA00022840"/>
    </source>
</evidence>
<dbReference type="InterPro" id="IPR027417">
    <property type="entry name" value="P-loop_NTPase"/>
</dbReference>
<dbReference type="Gene3D" id="1.20.120.1080">
    <property type="match status" value="1"/>
</dbReference>
<feature type="domain" description="UBA" evidence="6">
    <location>
        <begin position="346"/>
        <end position="387"/>
    </location>
</feature>
<dbReference type="Pfam" id="PF05773">
    <property type="entry name" value="RWD"/>
    <property type="match status" value="1"/>
</dbReference>
<feature type="domain" description="Helicase C-terminal" evidence="9">
    <location>
        <begin position="815"/>
        <end position="985"/>
    </location>
</feature>
<dbReference type="Pfam" id="PF00271">
    <property type="entry name" value="Helicase_C"/>
    <property type="match status" value="1"/>
</dbReference>
<dbReference type="SMART" id="SM00847">
    <property type="entry name" value="HA2"/>
    <property type="match status" value="1"/>
</dbReference>
<evidence type="ECO:0000256" key="5">
    <source>
        <dbReference type="SAM" id="MobiDB-lite"/>
    </source>
</evidence>
<dbReference type="InterPro" id="IPR011709">
    <property type="entry name" value="DEAD-box_helicase_OB_fold"/>
</dbReference>
<dbReference type="Gene3D" id="3.40.50.300">
    <property type="entry name" value="P-loop containing nucleotide triphosphate hydrolases"/>
    <property type="match status" value="2"/>
</dbReference>
<dbReference type="InterPro" id="IPR011545">
    <property type="entry name" value="DEAD/DEAH_box_helicase_dom"/>
</dbReference>
<dbReference type="SUPFAM" id="SSF54495">
    <property type="entry name" value="UBC-like"/>
    <property type="match status" value="1"/>
</dbReference>
<dbReference type="STRING" id="4955.A0A1G4M6I0"/>
<dbReference type="PROSITE" id="PS50908">
    <property type="entry name" value="RWD"/>
    <property type="match status" value="1"/>
</dbReference>
<dbReference type="GO" id="GO:0016787">
    <property type="term" value="F:hydrolase activity"/>
    <property type="evidence" value="ECO:0007669"/>
    <property type="project" value="UniProtKB-KW"/>
</dbReference>
<evidence type="ECO:0000313" key="11">
    <source>
        <dbReference type="Proteomes" id="UP000190831"/>
    </source>
</evidence>
<dbReference type="InterPro" id="IPR007502">
    <property type="entry name" value="Helicase-assoc_dom"/>
</dbReference>
<dbReference type="PANTHER" id="PTHR18934:SF267">
    <property type="entry name" value="ATP-DEPENDENT RNA HELICASE YLR419W-RELATED"/>
    <property type="match status" value="1"/>
</dbReference>
<dbReference type="InterPro" id="IPR059023">
    <property type="entry name" value="RNA_hel_CTD"/>
</dbReference>
<dbReference type="CDD" id="cd23827">
    <property type="entry name" value="RWD_YLR419W-like"/>
    <property type="match status" value="1"/>
</dbReference>
<feature type="compositionally biased region" description="Basic and acidic residues" evidence="5">
    <location>
        <begin position="23"/>
        <end position="36"/>
    </location>
</feature>
<evidence type="ECO:0000259" key="8">
    <source>
        <dbReference type="PROSITE" id="PS51192"/>
    </source>
</evidence>
<dbReference type="PANTHER" id="PTHR18934">
    <property type="entry name" value="ATP-DEPENDENT RNA HELICASE"/>
    <property type="match status" value="1"/>
</dbReference>
<dbReference type="InterPro" id="IPR006575">
    <property type="entry name" value="RWD_dom"/>
</dbReference>
<dbReference type="CDD" id="cd14271">
    <property type="entry name" value="UBA_YLR419W_like"/>
    <property type="match status" value="1"/>
</dbReference>
<feature type="domain" description="RWD" evidence="7">
    <location>
        <begin position="410"/>
        <end position="513"/>
    </location>
</feature>
<dbReference type="CDD" id="cd18791">
    <property type="entry name" value="SF2_C_RHA"/>
    <property type="match status" value="1"/>
</dbReference>
<feature type="compositionally biased region" description="Polar residues" evidence="5">
    <location>
        <begin position="38"/>
        <end position="52"/>
    </location>
</feature>
<sequence length="1389" mass="157461">MAKKGGKTPPASQEKSKSKKKGQNNEKSESDQDRRAKQQANRAKVTSTSSWTGKLPHTLLHEHCQKRKWNKVEYDMKKIGDKGMLAFAILSHTDPKTKEILTIRMNDPTFDKSSGKGLLVPQETPIEARHMAATVALYRIAFNTNLHMMLPPNHKTLWYELDDFRKKFAKQNSFACERIFNVEPFQQLLTDRKAKELHDKEQEAKQQQAEKAHKAPILITSTPNPKVAVKKPSSLDNRIIKFPNKVWENATFIDLEESSRSLIEKTLKTQIDWTAKKYVGPVTQEREYLESKLQAFGFRKPHVIEAMTYADPLSFLLFNLPEDDLPEFFHKRLEDSKMKVEIASLPLPVRNALARLMESGVSYDEALYALQTSNMDENEAAGFLTEKLLTKTPTQSSQITTQESQEIWQQELESLQSIYGDDVIEILNDDKTCFSMQLLENYKLKLKVYKTSHYPDTIPGIIVSTFDKNYKLPNYIKLAIVTRLLEHVVESSLLGDMLVYHMFEWLQENISSIIDNPGRLLQVVEGSNKTAQTREVSKSRGRNYKIKTLSPQEIDKLKSDYSKRRQSSSFENMQQQRSKLPAWKIQDKIVKMIMSNDVVLITGETGSGKSTQVVQFVLDHLIAVQKDFAQTKIICTQPRRISAIGLAERVSDERCVECGDEVGYVIRGVNKTSAFTRIKFMTTGVLVRILQTAKDFLQNTIVFIDEVHERSVDTDLIVILLKNLMGRIPGLKIVLMSATVNVDVFKKFFGHLETCHIEGRTFPIKDYFLEEVLEILDFKIKRKKISYDDDVEEDPYLKPSADSKFFRSGQLDYDLITGLVNHVHQRLLHEGNDGSILIFLPGVGEISSCCKNLAKMDEFTVLPLHSALTPEDQKKVFRKYSKRKIVVSTNIAETSITIDDCVATIDSGRVKNVFYNPTDNVTKLQETFVSRAEAQQRRGRAGRVRAGYSFKLFSKSLYNEMQPLPTPEIKRVALESLYLSVKAMGIKNVIDFLGTGLDPPPLKFLQKSQQLLTAAGLLAEFNNSLTELGRFISLMPVMDYKHGKLLIYSIIFGCTDLGVLIVSILGAGGSPFIITNDNRDSVKKICSSYGAGGDLLAMTHLIRAYFNIRDNGAKRAFVRDHHLSFNKLRDIASSKSQLYSMLKDVGFLPIKYTPCGTYLNRNAENWEIVQAILTGAFYPQVARVQQPDPKYVHTSSGSVEREAEAKLTKLWLRNEEYIDRVNDMHPDSRVTNSELPATRAFLHPSSIFFDTSRDEALPVSEMTPDSKRTTKRTAQLRAPFVVYNSSHATTKLYLRDITPTSTLALLLFGGPIKYDLNAARHSPGIIVDNWLPIRTWCKNGVLIKELRSCLDQVIREKLEDPSYISESLGCHGGDDVLGVVESLVKQASE</sequence>
<accession>A0A1G4M6I0</accession>